<dbReference type="InterPro" id="IPR000182">
    <property type="entry name" value="GNAT_dom"/>
</dbReference>
<comment type="caution">
    <text evidence="4">The sequence shown here is derived from an EMBL/GenBank/DDBJ whole genome shotgun (WGS) entry which is preliminary data.</text>
</comment>
<keyword evidence="5" id="KW-1185">Reference proteome</keyword>
<dbReference type="Proteomes" id="UP001501866">
    <property type="component" value="Unassembled WGS sequence"/>
</dbReference>
<evidence type="ECO:0000259" key="3">
    <source>
        <dbReference type="PROSITE" id="PS51186"/>
    </source>
</evidence>
<dbReference type="EMBL" id="BAAAUH010000089">
    <property type="protein sequence ID" value="GAA3205137.1"/>
    <property type="molecule type" value="Genomic_DNA"/>
</dbReference>
<feature type="domain" description="N-acetyltransferase" evidence="3">
    <location>
        <begin position="158"/>
        <end position="332"/>
    </location>
</feature>
<keyword evidence="2" id="KW-0812">Transmembrane</keyword>
<keyword evidence="2" id="KW-0472">Membrane</keyword>
<dbReference type="Pfam" id="PF00583">
    <property type="entry name" value="Acetyltransf_1"/>
    <property type="match status" value="1"/>
</dbReference>
<sequence length="332" mass="35319">MVLVGGMPMAVVHVVDMVAMGHGHMSAALLVAVVMARVRRVTVGGALVHVTVVSTVDVAVVHVVDMVAVRDGHMSAAFVVLVVVPLMGTVLGGGRHGVLPVRWGRAAARPTATAALPIHRRTGPVPAHAERGPRRPSGRADGKLPDVTTHETVHAPAITQLTRTEDATAAIRRELTDCWAGVINAGGAVVPMDCPLPPVTPATLEPAMERIAAQLSPQRLRLLRATVGGSLAGWLLLRREQHPLVAHCGVVNHVQTHVGFRGLGVGTALMRRAARIAREEMGLERLQLTARDGLGLDAFYRRAGWREVGRWPGALRVAPGDDRDEILMSLEL</sequence>
<proteinExistence type="predicted"/>
<gene>
    <name evidence="4" type="ORF">GCM10010451_64620</name>
</gene>
<feature type="compositionally biased region" description="Basic and acidic residues" evidence="1">
    <location>
        <begin position="128"/>
        <end position="146"/>
    </location>
</feature>
<dbReference type="CDD" id="cd04301">
    <property type="entry name" value="NAT_SF"/>
    <property type="match status" value="1"/>
</dbReference>
<keyword evidence="2" id="KW-1133">Transmembrane helix</keyword>
<organism evidence="4 5">
    <name type="scientific">Streptomyces virens</name>
    <dbReference type="NCBI Taxonomy" id="285572"/>
    <lineage>
        <taxon>Bacteria</taxon>
        <taxon>Bacillati</taxon>
        <taxon>Actinomycetota</taxon>
        <taxon>Actinomycetes</taxon>
        <taxon>Kitasatosporales</taxon>
        <taxon>Streptomycetaceae</taxon>
        <taxon>Streptomyces</taxon>
    </lineage>
</organism>
<evidence type="ECO:0000256" key="1">
    <source>
        <dbReference type="SAM" id="MobiDB-lite"/>
    </source>
</evidence>
<dbReference type="SUPFAM" id="SSF55729">
    <property type="entry name" value="Acyl-CoA N-acyltransferases (Nat)"/>
    <property type="match status" value="1"/>
</dbReference>
<evidence type="ECO:0000313" key="4">
    <source>
        <dbReference type="EMBL" id="GAA3205137.1"/>
    </source>
</evidence>
<evidence type="ECO:0000313" key="5">
    <source>
        <dbReference type="Proteomes" id="UP001501866"/>
    </source>
</evidence>
<dbReference type="InterPro" id="IPR016181">
    <property type="entry name" value="Acyl_CoA_acyltransferase"/>
</dbReference>
<feature type="transmembrane region" description="Helical" evidence="2">
    <location>
        <begin position="46"/>
        <end position="64"/>
    </location>
</feature>
<evidence type="ECO:0000256" key="2">
    <source>
        <dbReference type="SAM" id="Phobius"/>
    </source>
</evidence>
<dbReference type="PROSITE" id="PS51186">
    <property type="entry name" value="GNAT"/>
    <property type="match status" value="1"/>
</dbReference>
<protein>
    <recommendedName>
        <fullName evidence="3">N-acetyltransferase domain-containing protein</fullName>
    </recommendedName>
</protein>
<feature type="region of interest" description="Disordered" evidence="1">
    <location>
        <begin position="116"/>
        <end position="146"/>
    </location>
</feature>
<reference evidence="5" key="1">
    <citation type="journal article" date="2019" name="Int. J. Syst. Evol. Microbiol.">
        <title>The Global Catalogue of Microorganisms (GCM) 10K type strain sequencing project: providing services to taxonomists for standard genome sequencing and annotation.</title>
        <authorList>
            <consortium name="The Broad Institute Genomics Platform"/>
            <consortium name="The Broad Institute Genome Sequencing Center for Infectious Disease"/>
            <person name="Wu L."/>
            <person name="Ma J."/>
        </authorList>
    </citation>
    <scope>NUCLEOTIDE SEQUENCE [LARGE SCALE GENOMIC DNA]</scope>
    <source>
        <strain evidence="5">JCM 9095</strain>
    </source>
</reference>
<feature type="transmembrane region" description="Helical" evidence="2">
    <location>
        <begin position="12"/>
        <end position="34"/>
    </location>
</feature>
<accession>A0ABP6Q6S2</accession>
<feature type="transmembrane region" description="Helical" evidence="2">
    <location>
        <begin position="76"/>
        <end position="94"/>
    </location>
</feature>
<name>A0ABP6Q6S2_9ACTN</name>
<dbReference type="Gene3D" id="3.40.630.30">
    <property type="match status" value="1"/>
</dbReference>